<keyword evidence="5 12" id="KW-1133">Transmembrane helix</keyword>
<evidence type="ECO:0000256" key="10">
    <source>
        <dbReference type="ARBA" id="ARBA00045430"/>
    </source>
</evidence>
<dbReference type="InterPro" id="IPR003598">
    <property type="entry name" value="Ig_sub2"/>
</dbReference>
<keyword evidence="15" id="KW-1185">Reference proteome</keyword>
<dbReference type="SMART" id="SM00408">
    <property type="entry name" value="IGc2"/>
    <property type="match status" value="1"/>
</dbReference>
<name>A0A6P8SQJ9_GEOSA</name>
<feature type="transmembrane region" description="Helical" evidence="12">
    <location>
        <begin position="310"/>
        <end position="338"/>
    </location>
</feature>
<dbReference type="GO" id="GO:0030246">
    <property type="term" value="F:carbohydrate binding"/>
    <property type="evidence" value="ECO:0007669"/>
    <property type="project" value="UniProtKB-KW"/>
</dbReference>
<comment type="function">
    <text evidence="10">Most highly expressed siglec (sialic acid-binding immunoglobulin-like lectin) on B-cells that plays a role in various aspects of B-cell biology including differentiation, antigen presentation, and trafficking to bone marrow. Binds to alpha 2,6-linked sialic acid residues of surface molecules such as CD22 itself, CD45 and IgM in a cis configuration. Can also bind to ligands on other cells as an adhesion molecule in a trans configuration. Acts as an inhibitory coreceptor on the surface of B-cells and inhibits B-cell receptor induced signaling, characterized by inhibition of the calcium mobilization and cellular activation. Mechanistically, the immunoreceptor tyrosine-based inhibitory motif domain is phosphorylated by the Src kinase LYN, which in turn leads to the recruitment of the protein tyrosine phosphatase 1/PTPN6, leading to the negative regulation of BCR signaling. If this negative signaling from is of sufficient strength, apoptosis of the B-cell can be induced.</text>
</comment>
<evidence type="ECO:0000256" key="11">
    <source>
        <dbReference type="ARBA" id="ARBA00046458"/>
    </source>
</evidence>
<dbReference type="InParanoid" id="A0A6P8SQJ9"/>
<comment type="subcellular location">
    <subcellularLocation>
        <location evidence="1">Membrane</location>
        <topology evidence="1">Single-pass type I membrane protein</topology>
    </subcellularLocation>
</comment>
<dbReference type="PANTHER" id="PTHR12035">
    <property type="entry name" value="SIALIC ACID BINDING IMMUNOGLOBULIN-LIKE LECTIN"/>
    <property type="match status" value="1"/>
</dbReference>
<keyword evidence="6 12" id="KW-0472">Membrane</keyword>
<evidence type="ECO:0000313" key="16">
    <source>
        <dbReference type="RefSeq" id="XP_033818493.1"/>
    </source>
</evidence>
<dbReference type="InterPro" id="IPR051036">
    <property type="entry name" value="SIGLEC"/>
</dbReference>
<sequence>MTSLLLMALLIMKGVLGQTVYVRYNEYYPTVQEASYIAIHCLYQYPKSFQIRKTIWYKDNNIIVYHTDEEMIHPSYKGRTWYFGDKNSICTLLITNLQVEDSGTYIFRFEMDEAYYAGPVLQLKVTEIPCQLSIQSPDVFEEGKEVTVTCSFWKSSIYYPYWFNGSVIIPEQIHVSDRISTLRLIPSRQDHSNVLLCRKSLCPDKELKLNVWYKPGEPQITMDPVGMFQVQERAAVNLTCKAQCNPAADSYLWYRDGAVIENAGRQTLHILRASPANAGNYSCKAKNVIGDSSLSPPLTLNVLCSSCTSAFLVLPTVLGALAVLLVLLTMGIGTFFYTRKKKRQEAVRPASINTSIYDNVATLLLSQLEESHSFRLFPAESPSSRSWRPEFLLKVVSAFLVNEEVRLTVFQSTESKKKDQILKKCRCEESASMIS</sequence>
<dbReference type="Pfam" id="PF13927">
    <property type="entry name" value="Ig_3"/>
    <property type="match status" value="1"/>
</dbReference>
<feature type="domain" description="Ig-like" evidence="14">
    <location>
        <begin position="218"/>
        <end position="301"/>
    </location>
</feature>
<proteinExistence type="inferred from homology"/>
<protein>
    <recommendedName>
        <fullName evidence="8">B-cell receptor CD22</fullName>
    </recommendedName>
    <alternativeName>
        <fullName evidence="9">Sialic acid-binding Ig-like lectin 2</fullName>
    </alternativeName>
</protein>
<evidence type="ECO:0000256" key="8">
    <source>
        <dbReference type="ARBA" id="ARBA00040106"/>
    </source>
</evidence>
<dbReference type="PANTHER" id="PTHR12035:SF125">
    <property type="entry name" value="SIALIC ACID-BINDING IG-LIKE LECTIN 5"/>
    <property type="match status" value="1"/>
</dbReference>
<evidence type="ECO:0000256" key="2">
    <source>
        <dbReference type="ARBA" id="ARBA00022692"/>
    </source>
</evidence>
<dbReference type="InterPro" id="IPR056386">
    <property type="entry name" value="Ig_CD22"/>
</dbReference>
<dbReference type="SMART" id="SM00409">
    <property type="entry name" value="IG"/>
    <property type="match status" value="3"/>
</dbReference>
<dbReference type="InterPro" id="IPR003599">
    <property type="entry name" value="Ig_sub"/>
</dbReference>
<dbReference type="GO" id="GO:0005886">
    <property type="term" value="C:plasma membrane"/>
    <property type="evidence" value="ECO:0007669"/>
    <property type="project" value="TreeGrafter"/>
</dbReference>
<dbReference type="GeneID" id="117368858"/>
<dbReference type="AlphaFoldDB" id="A0A6P8SQJ9"/>
<organism evidence="15 16">
    <name type="scientific">Geotrypetes seraphini</name>
    <name type="common">Gaboon caecilian</name>
    <name type="synonym">Caecilia seraphini</name>
    <dbReference type="NCBI Taxonomy" id="260995"/>
    <lineage>
        <taxon>Eukaryota</taxon>
        <taxon>Metazoa</taxon>
        <taxon>Chordata</taxon>
        <taxon>Craniata</taxon>
        <taxon>Vertebrata</taxon>
        <taxon>Euteleostomi</taxon>
        <taxon>Amphibia</taxon>
        <taxon>Gymnophiona</taxon>
        <taxon>Geotrypetes</taxon>
    </lineage>
</organism>
<evidence type="ECO:0000256" key="3">
    <source>
        <dbReference type="ARBA" id="ARBA00022734"/>
    </source>
</evidence>
<keyword evidence="3" id="KW-0430">Lectin</keyword>
<dbReference type="InterPro" id="IPR007110">
    <property type="entry name" value="Ig-like_dom"/>
</dbReference>
<dbReference type="GO" id="GO:0007155">
    <property type="term" value="P:cell adhesion"/>
    <property type="evidence" value="ECO:0007669"/>
    <property type="project" value="UniProtKB-KW"/>
</dbReference>
<evidence type="ECO:0000259" key="14">
    <source>
        <dbReference type="PROSITE" id="PS50835"/>
    </source>
</evidence>
<dbReference type="RefSeq" id="XP_033818493.1">
    <property type="nucleotide sequence ID" value="XM_033962602.1"/>
</dbReference>
<dbReference type="Pfam" id="PF24518">
    <property type="entry name" value="Ig_CD22"/>
    <property type="match status" value="1"/>
</dbReference>
<keyword evidence="13" id="KW-0732">Signal</keyword>
<evidence type="ECO:0000256" key="13">
    <source>
        <dbReference type="SAM" id="SignalP"/>
    </source>
</evidence>
<evidence type="ECO:0000313" key="15">
    <source>
        <dbReference type="Proteomes" id="UP000515159"/>
    </source>
</evidence>
<dbReference type="OrthoDB" id="10012075at2759"/>
<evidence type="ECO:0000256" key="7">
    <source>
        <dbReference type="ARBA" id="ARBA00038361"/>
    </source>
</evidence>
<comment type="similarity">
    <text evidence="7">Belongs to the immunoglobulin superfamily. SIGLEC (sialic acid binding Ig-like lectin) family.</text>
</comment>
<dbReference type="Proteomes" id="UP000515159">
    <property type="component" value="Chromosome 11"/>
</dbReference>
<dbReference type="InterPro" id="IPR036179">
    <property type="entry name" value="Ig-like_dom_sf"/>
</dbReference>
<dbReference type="PROSITE" id="PS50835">
    <property type="entry name" value="IG_LIKE"/>
    <property type="match status" value="1"/>
</dbReference>
<keyword evidence="4" id="KW-0130">Cell adhesion</keyword>
<accession>A0A6P8SQJ9</accession>
<feature type="signal peptide" evidence="13">
    <location>
        <begin position="1"/>
        <end position="17"/>
    </location>
</feature>
<reference evidence="16" key="1">
    <citation type="submission" date="2025-08" db="UniProtKB">
        <authorList>
            <consortium name="RefSeq"/>
        </authorList>
    </citation>
    <scope>IDENTIFICATION</scope>
</reference>
<comment type="subunit">
    <text evidence="11">Predominantly monomer of isoform CD22-beta. Also found as heterodimer of isoform CD22-beta and a shorter isoform. Interacts with PTPN6/SHP-1, LYN, SYK, PIK3R1/PIK3R2 and PLCG1 upon phosphorylation. Interacts with GRB2, INPP5D and SHC1 upon phosphorylation. May form a complex with INPP5D/SHIP, GRB2 and SHC1.</text>
</comment>
<evidence type="ECO:0000256" key="4">
    <source>
        <dbReference type="ARBA" id="ARBA00022889"/>
    </source>
</evidence>
<evidence type="ECO:0000256" key="9">
    <source>
        <dbReference type="ARBA" id="ARBA00041781"/>
    </source>
</evidence>
<dbReference type="GO" id="GO:0033691">
    <property type="term" value="F:sialic acid binding"/>
    <property type="evidence" value="ECO:0007669"/>
    <property type="project" value="TreeGrafter"/>
</dbReference>
<evidence type="ECO:0000256" key="12">
    <source>
        <dbReference type="SAM" id="Phobius"/>
    </source>
</evidence>
<dbReference type="SUPFAM" id="SSF48726">
    <property type="entry name" value="Immunoglobulin"/>
    <property type="match status" value="3"/>
</dbReference>
<keyword evidence="2 12" id="KW-0812">Transmembrane</keyword>
<evidence type="ECO:0000256" key="1">
    <source>
        <dbReference type="ARBA" id="ARBA00004479"/>
    </source>
</evidence>
<gene>
    <name evidence="16" type="primary">LOC117368858</name>
</gene>
<dbReference type="InterPro" id="IPR013783">
    <property type="entry name" value="Ig-like_fold"/>
</dbReference>
<evidence type="ECO:0000256" key="6">
    <source>
        <dbReference type="ARBA" id="ARBA00023136"/>
    </source>
</evidence>
<evidence type="ECO:0000256" key="5">
    <source>
        <dbReference type="ARBA" id="ARBA00022989"/>
    </source>
</evidence>
<feature type="chain" id="PRO_5027858408" description="B-cell receptor CD22" evidence="13">
    <location>
        <begin position="18"/>
        <end position="435"/>
    </location>
</feature>
<dbReference type="KEGG" id="gsh:117368858"/>
<dbReference type="CDD" id="cd00096">
    <property type="entry name" value="Ig"/>
    <property type="match status" value="1"/>
</dbReference>
<dbReference type="Gene3D" id="2.60.40.10">
    <property type="entry name" value="Immunoglobulins"/>
    <property type="match status" value="3"/>
</dbReference>